<protein>
    <submittedName>
        <fullName evidence="2">Uncharacterized protein</fullName>
    </submittedName>
</protein>
<reference evidence="3" key="1">
    <citation type="submission" date="2016-10" db="EMBL/GenBank/DDBJ databases">
        <authorList>
            <person name="Varghese N."/>
            <person name="Submissions S."/>
        </authorList>
    </citation>
    <scope>NUCLEOTIDE SEQUENCE [LARGE SCALE GENOMIC DNA]</scope>
    <source>
        <strain evidence="3">BL47</strain>
    </source>
</reference>
<dbReference type="RefSeq" id="WP_091714870.1">
    <property type="nucleotide sequence ID" value="NZ_FNHS01000004.1"/>
</dbReference>
<evidence type="ECO:0000313" key="2">
    <source>
        <dbReference type="EMBL" id="SDM90934.1"/>
    </source>
</evidence>
<keyword evidence="1" id="KW-0175">Coiled coil</keyword>
<dbReference type="OrthoDB" id="8005632at2"/>
<gene>
    <name evidence="2" type="ORF">SAMN05216360_104223</name>
</gene>
<dbReference type="Proteomes" id="UP000198704">
    <property type="component" value="Unassembled WGS sequence"/>
</dbReference>
<accession>A0A1G9X2E6</accession>
<dbReference type="EMBL" id="FNHS01000004">
    <property type="protein sequence ID" value="SDM90934.1"/>
    <property type="molecule type" value="Genomic_DNA"/>
</dbReference>
<evidence type="ECO:0000256" key="1">
    <source>
        <dbReference type="SAM" id="Coils"/>
    </source>
</evidence>
<feature type="coiled-coil region" evidence="1">
    <location>
        <begin position="58"/>
        <end position="128"/>
    </location>
</feature>
<keyword evidence="3" id="KW-1185">Reference proteome</keyword>
<sequence>MEQSRRIEPDRLREALDAAVSSEDGTAPEAKVVVLQSPPTAAKWSSLLERVRGAAHYIRAVEDRAQDYELRVQDLVDQVRADLREADAKVRAAEQRTDEVQAQATTLIRAAEERARAAEERAASAEEWLRRIAETIESEFVVEPISRRNGATGT</sequence>
<dbReference type="AlphaFoldDB" id="A0A1G9X2E6"/>
<dbReference type="STRING" id="582672.SAMN05216360_104223"/>
<name>A0A1G9X2E6_9HYPH</name>
<organism evidence="2 3">
    <name type="scientific">Methylobacterium phyllostachyos</name>
    <dbReference type="NCBI Taxonomy" id="582672"/>
    <lineage>
        <taxon>Bacteria</taxon>
        <taxon>Pseudomonadati</taxon>
        <taxon>Pseudomonadota</taxon>
        <taxon>Alphaproteobacteria</taxon>
        <taxon>Hyphomicrobiales</taxon>
        <taxon>Methylobacteriaceae</taxon>
        <taxon>Methylobacterium</taxon>
    </lineage>
</organism>
<evidence type="ECO:0000313" key="3">
    <source>
        <dbReference type="Proteomes" id="UP000198704"/>
    </source>
</evidence>
<proteinExistence type="predicted"/>